<sequence>MNSRDGNGGVGLVARNKDGTLVGAAMDTFKRLLTPRVIEALGFRLALTTALRWGCSRVIVEGNAHQIVQALNGS</sequence>
<dbReference type="Proteomes" id="UP001062846">
    <property type="component" value="Chromosome 7"/>
</dbReference>
<comment type="caution">
    <text evidence="1">The sequence shown here is derived from an EMBL/GenBank/DDBJ whole genome shotgun (WGS) entry which is preliminary data.</text>
</comment>
<reference evidence="1" key="1">
    <citation type="submission" date="2022-02" db="EMBL/GenBank/DDBJ databases">
        <title>Plant Genome Project.</title>
        <authorList>
            <person name="Zhang R.-G."/>
        </authorList>
    </citation>
    <scope>NUCLEOTIDE SEQUENCE</scope>
    <source>
        <strain evidence="1">AT1</strain>
    </source>
</reference>
<name>A0ACC0N4B2_RHOML</name>
<keyword evidence="2" id="KW-1185">Reference proteome</keyword>
<proteinExistence type="predicted"/>
<dbReference type="EMBL" id="CM046394">
    <property type="protein sequence ID" value="KAI8547949.1"/>
    <property type="molecule type" value="Genomic_DNA"/>
</dbReference>
<organism evidence="1 2">
    <name type="scientific">Rhododendron molle</name>
    <name type="common">Chinese azalea</name>
    <name type="synonym">Azalea mollis</name>
    <dbReference type="NCBI Taxonomy" id="49168"/>
    <lineage>
        <taxon>Eukaryota</taxon>
        <taxon>Viridiplantae</taxon>
        <taxon>Streptophyta</taxon>
        <taxon>Embryophyta</taxon>
        <taxon>Tracheophyta</taxon>
        <taxon>Spermatophyta</taxon>
        <taxon>Magnoliopsida</taxon>
        <taxon>eudicotyledons</taxon>
        <taxon>Gunneridae</taxon>
        <taxon>Pentapetalae</taxon>
        <taxon>asterids</taxon>
        <taxon>Ericales</taxon>
        <taxon>Ericaceae</taxon>
        <taxon>Ericoideae</taxon>
        <taxon>Rhodoreae</taxon>
        <taxon>Rhododendron</taxon>
    </lineage>
</organism>
<evidence type="ECO:0000313" key="1">
    <source>
        <dbReference type="EMBL" id="KAI8547949.1"/>
    </source>
</evidence>
<gene>
    <name evidence="1" type="ORF">RHMOL_Rhmol07G0234800</name>
</gene>
<protein>
    <submittedName>
        <fullName evidence="1">Uncharacterized protein</fullName>
    </submittedName>
</protein>
<evidence type="ECO:0000313" key="2">
    <source>
        <dbReference type="Proteomes" id="UP001062846"/>
    </source>
</evidence>
<accession>A0ACC0N4B2</accession>